<protein>
    <submittedName>
        <fullName evidence="1">Uncharacterized protein</fullName>
    </submittedName>
</protein>
<keyword evidence="2" id="KW-1185">Reference proteome</keyword>
<evidence type="ECO:0000313" key="1">
    <source>
        <dbReference type="EMBL" id="EHK45939.1"/>
    </source>
</evidence>
<accession>G9NT92</accession>
<reference evidence="1 2" key="1">
    <citation type="journal article" date="2011" name="Genome Biol.">
        <title>Comparative genome sequence analysis underscores mycoparasitism as the ancestral life style of Trichoderma.</title>
        <authorList>
            <person name="Kubicek C.P."/>
            <person name="Herrera-Estrella A."/>
            <person name="Seidl-Seiboth V."/>
            <person name="Martinez D.A."/>
            <person name="Druzhinina I.S."/>
            <person name="Thon M."/>
            <person name="Zeilinger S."/>
            <person name="Casas-Flores S."/>
            <person name="Horwitz B.A."/>
            <person name="Mukherjee P.K."/>
            <person name="Mukherjee M."/>
            <person name="Kredics L."/>
            <person name="Alcaraz L.D."/>
            <person name="Aerts A."/>
            <person name="Antal Z."/>
            <person name="Atanasova L."/>
            <person name="Cervantes-Badillo M.G."/>
            <person name="Challacombe J."/>
            <person name="Chertkov O."/>
            <person name="McCluskey K."/>
            <person name="Coulpier F."/>
            <person name="Deshpande N."/>
            <person name="von Doehren H."/>
            <person name="Ebbole D.J."/>
            <person name="Esquivel-Naranjo E.U."/>
            <person name="Fekete E."/>
            <person name="Flipphi M."/>
            <person name="Glaser F."/>
            <person name="Gomez-Rodriguez E.Y."/>
            <person name="Gruber S."/>
            <person name="Han C."/>
            <person name="Henrissat B."/>
            <person name="Hermosa R."/>
            <person name="Hernandez-Onate M."/>
            <person name="Karaffa L."/>
            <person name="Kosti I."/>
            <person name="Le Crom S."/>
            <person name="Lindquist E."/>
            <person name="Lucas S."/>
            <person name="Luebeck M."/>
            <person name="Luebeck P.S."/>
            <person name="Margeot A."/>
            <person name="Metz B."/>
            <person name="Misra M."/>
            <person name="Nevalainen H."/>
            <person name="Omann M."/>
            <person name="Packer N."/>
            <person name="Perrone G."/>
            <person name="Uresti-Rivera E.E."/>
            <person name="Salamov A."/>
            <person name="Schmoll M."/>
            <person name="Seiboth B."/>
            <person name="Shapiro H."/>
            <person name="Sukno S."/>
            <person name="Tamayo-Ramos J.A."/>
            <person name="Tisch D."/>
            <person name="Wiest A."/>
            <person name="Wilkinson H.H."/>
            <person name="Zhang M."/>
            <person name="Coutinho P.M."/>
            <person name="Kenerley C.M."/>
            <person name="Monte E."/>
            <person name="Baker S.E."/>
            <person name="Grigoriev I.V."/>
        </authorList>
    </citation>
    <scope>NUCLEOTIDE SEQUENCE [LARGE SCALE GENOMIC DNA]</scope>
    <source>
        <strain evidence="2">ATCC 20476 / IMI 206040</strain>
    </source>
</reference>
<sequence length="88" mass="9509">MSKLGLSPLCSLPSASPILIQAGRRPQRLMNGPRDLDMTAIGMVGRPTKAAERWWGTVVEALLAPFSSHSSGIQAEVMTLAHRLVEGW</sequence>
<dbReference type="EMBL" id="ABDG02000023">
    <property type="protein sequence ID" value="EHK45939.1"/>
    <property type="molecule type" value="Genomic_DNA"/>
</dbReference>
<gene>
    <name evidence="1" type="ORF">TRIATDRAFT_299498</name>
</gene>
<evidence type="ECO:0000313" key="2">
    <source>
        <dbReference type="Proteomes" id="UP000005426"/>
    </source>
</evidence>
<dbReference type="AlphaFoldDB" id="G9NT92"/>
<name>G9NT92_HYPAI</name>
<proteinExistence type="predicted"/>
<dbReference type="Proteomes" id="UP000005426">
    <property type="component" value="Unassembled WGS sequence"/>
</dbReference>
<comment type="caution">
    <text evidence="1">The sequence shown here is derived from an EMBL/GenBank/DDBJ whole genome shotgun (WGS) entry which is preliminary data.</text>
</comment>
<organism evidence="1 2">
    <name type="scientific">Hypocrea atroviridis (strain ATCC 20476 / IMI 206040)</name>
    <name type="common">Trichoderma atroviride</name>
    <dbReference type="NCBI Taxonomy" id="452589"/>
    <lineage>
        <taxon>Eukaryota</taxon>
        <taxon>Fungi</taxon>
        <taxon>Dikarya</taxon>
        <taxon>Ascomycota</taxon>
        <taxon>Pezizomycotina</taxon>
        <taxon>Sordariomycetes</taxon>
        <taxon>Hypocreomycetidae</taxon>
        <taxon>Hypocreales</taxon>
        <taxon>Hypocreaceae</taxon>
        <taxon>Trichoderma</taxon>
    </lineage>
</organism>
<dbReference type="HOGENOM" id="CLU_2469391_0_0_1"/>